<evidence type="ECO:0000256" key="5">
    <source>
        <dbReference type="ARBA" id="ARBA00022491"/>
    </source>
</evidence>
<evidence type="ECO:0000256" key="2">
    <source>
        <dbReference type="ARBA" id="ARBA00004496"/>
    </source>
</evidence>
<name>A0ABR0KTQ6_9PEZI</name>
<dbReference type="PANTHER" id="PTHR28246">
    <property type="entry name" value="G1-SPECIFIC TRANSCRIPTIONAL REPRESSOR WHI5-RELATED"/>
    <property type="match status" value="1"/>
</dbReference>
<evidence type="ECO:0000256" key="8">
    <source>
        <dbReference type="ARBA" id="ARBA00023242"/>
    </source>
</evidence>
<feature type="region of interest" description="Disordered" evidence="9">
    <location>
        <begin position="236"/>
        <end position="389"/>
    </location>
</feature>
<dbReference type="InterPro" id="IPR013734">
    <property type="entry name" value="TF_Nrm1/Whi5"/>
</dbReference>
<evidence type="ECO:0000313" key="10">
    <source>
        <dbReference type="EMBL" id="KAK5130105.1"/>
    </source>
</evidence>
<gene>
    <name evidence="10" type="ORF">LTR16_001742</name>
</gene>
<evidence type="ECO:0000313" key="11">
    <source>
        <dbReference type="Proteomes" id="UP001357485"/>
    </source>
</evidence>
<protein>
    <submittedName>
        <fullName evidence="10">Uncharacterized protein</fullName>
    </submittedName>
</protein>
<reference evidence="10 11" key="1">
    <citation type="submission" date="2023-08" db="EMBL/GenBank/DDBJ databases">
        <title>Black Yeasts Isolated from many extreme environments.</title>
        <authorList>
            <person name="Coleine C."/>
            <person name="Stajich J.E."/>
            <person name="Selbmann L."/>
        </authorList>
    </citation>
    <scope>NUCLEOTIDE SEQUENCE [LARGE SCALE GENOMIC DNA]</scope>
    <source>
        <strain evidence="10 11">CCFEE 536</strain>
    </source>
</reference>
<feature type="compositionally biased region" description="Polar residues" evidence="9">
    <location>
        <begin position="1"/>
        <end position="17"/>
    </location>
</feature>
<comment type="caution">
    <text evidence="10">The sequence shown here is derived from an EMBL/GenBank/DDBJ whole genome shotgun (WGS) entry which is preliminary data.</text>
</comment>
<feature type="region of interest" description="Disordered" evidence="9">
    <location>
        <begin position="1"/>
        <end position="67"/>
    </location>
</feature>
<keyword evidence="6" id="KW-0805">Transcription regulation</keyword>
<organism evidence="10 11">
    <name type="scientific">Cryomyces antarcticus</name>
    <dbReference type="NCBI Taxonomy" id="329879"/>
    <lineage>
        <taxon>Eukaryota</taxon>
        <taxon>Fungi</taxon>
        <taxon>Dikarya</taxon>
        <taxon>Ascomycota</taxon>
        <taxon>Pezizomycotina</taxon>
        <taxon>Dothideomycetes</taxon>
        <taxon>Dothideomycetes incertae sedis</taxon>
        <taxon>Cryomyces</taxon>
    </lineage>
</organism>
<feature type="compositionally biased region" description="Basic and acidic residues" evidence="9">
    <location>
        <begin position="358"/>
        <end position="368"/>
    </location>
</feature>
<keyword evidence="8" id="KW-0539">Nucleus</keyword>
<feature type="compositionally biased region" description="Polar residues" evidence="9">
    <location>
        <begin position="139"/>
        <end position="157"/>
    </location>
</feature>
<evidence type="ECO:0000256" key="9">
    <source>
        <dbReference type="SAM" id="MobiDB-lite"/>
    </source>
</evidence>
<feature type="compositionally biased region" description="Gly residues" evidence="9">
    <location>
        <begin position="326"/>
        <end position="336"/>
    </location>
</feature>
<keyword evidence="5" id="KW-0678">Repressor</keyword>
<comment type="similarity">
    <text evidence="3">Belongs to the WHI5/NRM1 family.</text>
</comment>
<feature type="compositionally biased region" description="Acidic residues" evidence="9">
    <location>
        <begin position="369"/>
        <end position="380"/>
    </location>
</feature>
<dbReference type="Proteomes" id="UP001357485">
    <property type="component" value="Unassembled WGS sequence"/>
</dbReference>
<dbReference type="Pfam" id="PF08528">
    <property type="entry name" value="Whi5"/>
    <property type="match status" value="1"/>
</dbReference>
<proteinExistence type="inferred from homology"/>
<evidence type="ECO:0000256" key="3">
    <source>
        <dbReference type="ARBA" id="ARBA00006922"/>
    </source>
</evidence>
<evidence type="ECO:0000256" key="1">
    <source>
        <dbReference type="ARBA" id="ARBA00004123"/>
    </source>
</evidence>
<evidence type="ECO:0000256" key="4">
    <source>
        <dbReference type="ARBA" id="ARBA00022490"/>
    </source>
</evidence>
<accession>A0ABR0KTQ6</accession>
<feature type="compositionally biased region" description="Low complexity" evidence="9">
    <location>
        <begin position="54"/>
        <end position="67"/>
    </location>
</feature>
<keyword evidence="4" id="KW-0963">Cytoplasm</keyword>
<dbReference type="PANTHER" id="PTHR28246:SF1">
    <property type="entry name" value="G1-SPECIFIC TRANSCRIPTIONAL REPRESSOR WHI5-RELATED"/>
    <property type="match status" value="1"/>
</dbReference>
<keyword evidence="7" id="KW-0804">Transcription</keyword>
<keyword evidence="11" id="KW-1185">Reference proteome</keyword>
<evidence type="ECO:0000256" key="6">
    <source>
        <dbReference type="ARBA" id="ARBA00023015"/>
    </source>
</evidence>
<sequence length="389" mass="40539">MAETNNTARSPMSSASPTYLAGTKRTANGHVKPVVISIPNSPVTAAQPGRSRAESLSSSGSRAGEAAAQLKARLAYAMVKVQNGWENRSLKELEDYASRNTLPGASNATINGSAYRPPSPNSTVGRTPLYRGLSDDSDQYATSSHDQMSPTGTSRTNAHAHDKSMSPPSKRRSGTYASFWASQDSNAASRLLKLQSADTAAPIAPSLAPAANIIPSRSSRHSNSTHAPPMLSSIKATASASSHLPFAAPQTPGRPSILRGPTATAQAEQDAVESLLFMSSPKNSGHFPHTSQTSTALPSPLRTDFPTPKRVVFESRDARPGTASSSGGGGGGGGGRSDLSDAGYQTQKESARRSKPGGRNEEIERILDEVESSSGDEEDGGTASRPGRT</sequence>
<comment type="subcellular location">
    <subcellularLocation>
        <location evidence="2">Cytoplasm</location>
    </subcellularLocation>
    <subcellularLocation>
        <location evidence="1">Nucleus</location>
    </subcellularLocation>
</comment>
<evidence type="ECO:0000256" key="7">
    <source>
        <dbReference type="ARBA" id="ARBA00023163"/>
    </source>
</evidence>
<feature type="compositionally biased region" description="Polar residues" evidence="9">
    <location>
        <begin position="101"/>
        <end position="112"/>
    </location>
</feature>
<dbReference type="EMBL" id="JAVRRA010024724">
    <property type="protein sequence ID" value="KAK5130105.1"/>
    <property type="molecule type" value="Genomic_DNA"/>
</dbReference>
<dbReference type="InterPro" id="IPR039198">
    <property type="entry name" value="Srl3/Whi5"/>
</dbReference>
<feature type="region of interest" description="Disordered" evidence="9">
    <location>
        <begin position="101"/>
        <end position="178"/>
    </location>
</feature>